<evidence type="ECO:0000313" key="7">
    <source>
        <dbReference type="Proteomes" id="UP001318040"/>
    </source>
</evidence>
<dbReference type="KEGG" id="pmrn:116949357"/>
<feature type="region of interest" description="Disordered" evidence="5">
    <location>
        <begin position="1"/>
        <end position="62"/>
    </location>
</feature>
<sequence length="274" mass="29525">MSNSKGKERGVVGTQPSSPSAPGGGLEPSTARGDRNKGPPQQQGYTSPSGAQGSGTRVEVQEQQQEEEEKLYKCCGCRFPLFAAILQLLFGVSIAVVAFVMLGVAPLATRDAPHWAGIPVCIVAIIGLVVLCVNYKAEEDTSLQFCTKITYFLLCVLGMALSLLAVSFCGHHYTQLTRYSCQLNARSGTCECRVDPRDPIARVVRYAGVSDCSDVTGSLKAFLLLQVALNLLLAIVCLLTCYIMWKHRYEVFYSGLRLFAVTSVGAAEASKQKA</sequence>
<dbReference type="InterPro" id="IPR030429">
    <property type="entry name" value="Sarcospan"/>
</dbReference>
<gene>
    <name evidence="8" type="primary">LOC116949357</name>
</gene>
<evidence type="ECO:0000256" key="6">
    <source>
        <dbReference type="SAM" id="Phobius"/>
    </source>
</evidence>
<reference evidence="8" key="1">
    <citation type="submission" date="2025-08" db="UniProtKB">
        <authorList>
            <consortium name="RefSeq"/>
        </authorList>
    </citation>
    <scope>IDENTIFICATION</scope>
    <source>
        <tissue evidence="8">Sperm</tissue>
    </source>
</reference>
<comment type="subcellular location">
    <subcellularLocation>
        <location evidence="1">Membrane</location>
        <topology evidence="1">Multi-pass membrane protein</topology>
    </subcellularLocation>
</comment>
<name>A0AAJ7X733_PETMA</name>
<dbReference type="InterPro" id="IPR007237">
    <property type="entry name" value="CD20-like"/>
</dbReference>
<dbReference type="Proteomes" id="UP001318040">
    <property type="component" value="Chromosome 36"/>
</dbReference>
<dbReference type="AlphaFoldDB" id="A0AAJ7X733"/>
<feature type="compositionally biased region" description="Basic and acidic residues" evidence="5">
    <location>
        <begin position="1"/>
        <end position="10"/>
    </location>
</feature>
<dbReference type="GO" id="GO:0042383">
    <property type="term" value="C:sarcolemma"/>
    <property type="evidence" value="ECO:0007669"/>
    <property type="project" value="TreeGrafter"/>
</dbReference>
<proteinExistence type="predicted"/>
<feature type="transmembrane region" description="Helical" evidence="6">
    <location>
        <begin position="149"/>
        <end position="173"/>
    </location>
</feature>
<evidence type="ECO:0000256" key="3">
    <source>
        <dbReference type="ARBA" id="ARBA00022989"/>
    </source>
</evidence>
<evidence type="ECO:0000313" key="8">
    <source>
        <dbReference type="RefSeq" id="XP_032822473.1"/>
    </source>
</evidence>
<evidence type="ECO:0000256" key="2">
    <source>
        <dbReference type="ARBA" id="ARBA00022692"/>
    </source>
</evidence>
<dbReference type="GeneID" id="116949357"/>
<organism evidence="7 8">
    <name type="scientific">Petromyzon marinus</name>
    <name type="common">Sea lamprey</name>
    <dbReference type="NCBI Taxonomy" id="7757"/>
    <lineage>
        <taxon>Eukaryota</taxon>
        <taxon>Metazoa</taxon>
        <taxon>Chordata</taxon>
        <taxon>Craniata</taxon>
        <taxon>Vertebrata</taxon>
        <taxon>Cyclostomata</taxon>
        <taxon>Hyperoartia</taxon>
        <taxon>Petromyzontiformes</taxon>
        <taxon>Petromyzontidae</taxon>
        <taxon>Petromyzon</taxon>
    </lineage>
</organism>
<dbReference type="PANTHER" id="PTHR15260:SF1">
    <property type="entry name" value="SARCOSPAN"/>
    <property type="match status" value="1"/>
</dbReference>
<keyword evidence="4 6" id="KW-0472">Membrane</keyword>
<feature type="transmembrane region" description="Helical" evidence="6">
    <location>
        <begin position="79"/>
        <end position="104"/>
    </location>
</feature>
<keyword evidence="7" id="KW-1185">Reference proteome</keyword>
<dbReference type="RefSeq" id="XP_032822473.1">
    <property type="nucleotide sequence ID" value="XM_032966582.1"/>
</dbReference>
<protein>
    <submittedName>
        <fullName evidence="8">Sarcospan-like</fullName>
    </submittedName>
</protein>
<evidence type="ECO:0000256" key="5">
    <source>
        <dbReference type="SAM" id="MobiDB-lite"/>
    </source>
</evidence>
<feature type="transmembrane region" description="Helical" evidence="6">
    <location>
        <begin position="223"/>
        <end position="245"/>
    </location>
</feature>
<feature type="transmembrane region" description="Helical" evidence="6">
    <location>
        <begin position="116"/>
        <end position="137"/>
    </location>
</feature>
<evidence type="ECO:0000256" key="4">
    <source>
        <dbReference type="ARBA" id="ARBA00023136"/>
    </source>
</evidence>
<evidence type="ECO:0000256" key="1">
    <source>
        <dbReference type="ARBA" id="ARBA00004141"/>
    </source>
</evidence>
<keyword evidence="2 6" id="KW-0812">Transmembrane</keyword>
<feature type="compositionally biased region" description="Polar residues" evidence="5">
    <location>
        <begin position="39"/>
        <end position="55"/>
    </location>
</feature>
<dbReference type="Pfam" id="PF04103">
    <property type="entry name" value="CD20"/>
    <property type="match status" value="1"/>
</dbReference>
<dbReference type="GO" id="GO:0016010">
    <property type="term" value="C:dystrophin-associated glycoprotein complex"/>
    <property type="evidence" value="ECO:0007669"/>
    <property type="project" value="InterPro"/>
</dbReference>
<accession>A0AAJ7X733</accession>
<dbReference type="PANTHER" id="PTHR15260">
    <property type="entry name" value="SARCOSPAN"/>
    <property type="match status" value="1"/>
</dbReference>
<keyword evidence="3 6" id="KW-1133">Transmembrane helix</keyword>